<dbReference type="Proteomes" id="UP000593970">
    <property type="component" value="Chromosome"/>
</dbReference>
<organism evidence="1 2">
    <name type="scientific">Ralstonia solanacearum</name>
    <name type="common">Pseudomonas solanacearum</name>
    <dbReference type="NCBI Taxonomy" id="305"/>
    <lineage>
        <taxon>Bacteria</taxon>
        <taxon>Pseudomonadati</taxon>
        <taxon>Pseudomonadota</taxon>
        <taxon>Betaproteobacteria</taxon>
        <taxon>Burkholderiales</taxon>
        <taxon>Burkholderiaceae</taxon>
        <taxon>Ralstonia</taxon>
        <taxon>Ralstonia solanacearum species complex</taxon>
    </lineage>
</organism>
<reference evidence="2" key="1">
    <citation type="submission" date="2020-04" db="EMBL/GenBank/DDBJ databases">
        <title>Ralstonia solanacearum UW576, UW763, UW773, and UW774.</title>
        <authorList>
            <person name="Steidl O."/>
            <person name="Truchon A."/>
            <person name="Allen C."/>
        </authorList>
    </citation>
    <scope>NUCLEOTIDE SEQUENCE [LARGE SCALE GENOMIC DNA]</scope>
    <source>
        <strain evidence="2">UW774</strain>
    </source>
</reference>
<evidence type="ECO:0000313" key="2">
    <source>
        <dbReference type="Proteomes" id="UP000593970"/>
    </source>
</evidence>
<name>A0AA92JZY5_RALSL</name>
<protein>
    <submittedName>
        <fullName evidence="1">Uncharacterized protein</fullName>
    </submittedName>
</protein>
<dbReference type="AlphaFoldDB" id="A0AA92JZY5"/>
<gene>
    <name evidence="1" type="ORF">HF909_04680</name>
</gene>
<proteinExistence type="predicted"/>
<accession>A0AA92JZY5</accession>
<evidence type="ECO:0000313" key="1">
    <source>
        <dbReference type="EMBL" id="QOK95793.1"/>
    </source>
</evidence>
<sequence>MNTANTIAPARLDIYIGGLPPRYQRTGDKPIVKSAYALVDSQRYCIADMHISRASEPPFGGYDNRFQPILRNRIVKNTHARTLREKPSMAVSRGFLDDLTIHTDRIKGNKTHRAIFDFSDPIIRLQKPASPKCGFIGLYLDFLCYARASVDEERARDAPWFA</sequence>
<dbReference type="EMBL" id="CP051169">
    <property type="protein sequence ID" value="QOK95793.1"/>
    <property type="molecule type" value="Genomic_DNA"/>
</dbReference>